<proteinExistence type="predicted"/>
<evidence type="ECO:0000313" key="2">
    <source>
        <dbReference type="EMBL" id="KAK1926354.1"/>
    </source>
</evidence>
<dbReference type="EMBL" id="JAODAN010000002">
    <property type="protein sequence ID" value="KAK1926354.1"/>
    <property type="molecule type" value="Genomic_DNA"/>
</dbReference>
<organism evidence="2 3">
    <name type="scientific">Papiliotrema laurentii</name>
    <name type="common">Cryptococcus laurentii</name>
    <dbReference type="NCBI Taxonomy" id="5418"/>
    <lineage>
        <taxon>Eukaryota</taxon>
        <taxon>Fungi</taxon>
        <taxon>Dikarya</taxon>
        <taxon>Basidiomycota</taxon>
        <taxon>Agaricomycotina</taxon>
        <taxon>Tremellomycetes</taxon>
        <taxon>Tremellales</taxon>
        <taxon>Rhynchogastremaceae</taxon>
        <taxon>Papiliotrema</taxon>
    </lineage>
</organism>
<comment type="caution">
    <text evidence="2">The sequence shown here is derived from an EMBL/GenBank/DDBJ whole genome shotgun (WGS) entry which is preliminary data.</text>
</comment>
<keyword evidence="2" id="KW-0346">Stress response</keyword>
<dbReference type="Gene3D" id="6.10.250.2440">
    <property type="match status" value="2"/>
</dbReference>
<feature type="compositionally biased region" description="Polar residues" evidence="1">
    <location>
        <begin position="1"/>
        <end position="10"/>
    </location>
</feature>
<reference evidence="2" key="1">
    <citation type="submission" date="2023-02" db="EMBL/GenBank/DDBJ databases">
        <title>Identification and recombinant expression of a fungal hydrolase from Papiliotrema laurentii that hydrolyzes apple cutin and clears colloidal polyester polyurethane.</title>
        <authorList>
            <consortium name="DOE Joint Genome Institute"/>
            <person name="Roman V.A."/>
            <person name="Bojanowski C."/>
            <person name="Crable B.R."/>
            <person name="Wagner D.N."/>
            <person name="Hung C.S."/>
            <person name="Nadeau L.J."/>
            <person name="Schratz L."/>
            <person name="Haridas S."/>
            <person name="Pangilinan J."/>
            <person name="Lipzen A."/>
            <person name="Na H."/>
            <person name="Yan M."/>
            <person name="Ng V."/>
            <person name="Grigoriev I.V."/>
            <person name="Spatafora J.W."/>
            <person name="Barlow D."/>
            <person name="Biffinger J."/>
            <person name="Kelley-Loughnane N."/>
            <person name="Varaljay V.A."/>
            <person name="Crookes-Goodson W.J."/>
        </authorList>
    </citation>
    <scope>NUCLEOTIDE SEQUENCE</scope>
    <source>
        <strain evidence="2">5307AH</strain>
    </source>
</reference>
<dbReference type="AlphaFoldDB" id="A0AAD9FU55"/>
<feature type="region of interest" description="Disordered" evidence="1">
    <location>
        <begin position="1"/>
        <end position="24"/>
    </location>
</feature>
<evidence type="ECO:0000256" key="1">
    <source>
        <dbReference type="SAM" id="MobiDB-lite"/>
    </source>
</evidence>
<protein>
    <submittedName>
        <fullName evidence="2">Heat shock protein 9/12</fullName>
    </submittedName>
</protein>
<evidence type="ECO:0000313" key="3">
    <source>
        <dbReference type="Proteomes" id="UP001182556"/>
    </source>
</evidence>
<dbReference type="PIRSF" id="PIRSF002590">
    <property type="entry name" value="HSP9/HSP12_fun"/>
    <property type="match status" value="1"/>
</dbReference>
<dbReference type="Pfam" id="PF04119">
    <property type="entry name" value="HSP9_HSP12"/>
    <property type="match status" value="1"/>
</dbReference>
<sequence length="69" mass="7116">MSDAGRQSLTDKAAAAAKPDSQKSYLEQATDYVKGTLDSAAAAVQPQQEKSTTQKVGDAISGNSNRDAA</sequence>
<gene>
    <name evidence="2" type="ORF">DB88DRAFT_481538</name>
</gene>
<feature type="compositionally biased region" description="Polar residues" evidence="1">
    <location>
        <begin position="45"/>
        <end position="69"/>
    </location>
</feature>
<feature type="region of interest" description="Disordered" evidence="1">
    <location>
        <begin position="40"/>
        <end position="69"/>
    </location>
</feature>
<keyword evidence="3" id="KW-1185">Reference proteome</keyword>
<accession>A0AAD9FU55</accession>
<dbReference type="InterPro" id="IPR007250">
    <property type="entry name" value="HSP9_HSP12"/>
</dbReference>
<name>A0AAD9FU55_PAPLA</name>
<dbReference type="Proteomes" id="UP001182556">
    <property type="component" value="Unassembled WGS sequence"/>
</dbReference>